<dbReference type="NCBIfam" id="TIGR00095">
    <property type="entry name" value="16S rRNA (guanine(966)-N(2))-methyltransferase RsmD"/>
    <property type="match status" value="1"/>
</dbReference>
<keyword evidence="10" id="KW-1185">Reference proteome</keyword>
<evidence type="ECO:0000256" key="8">
    <source>
        <dbReference type="PIRNR" id="PIRNR004553"/>
    </source>
</evidence>
<accession>A0ABU6DRE5</accession>
<organism evidence="9 10">
    <name type="scientific">Acinetobacter pollinis</name>
    <dbReference type="NCBI Taxonomy" id="2605270"/>
    <lineage>
        <taxon>Bacteria</taxon>
        <taxon>Pseudomonadati</taxon>
        <taxon>Pseudomonadota</taxon>
        <taxon>Gammaproteobacteria</taxon>
        <taxon>Moraxellales</taxon>
        <taxon>Moraxellaceae</taxon>
        <taxon>Acinetobacter</taxon>
    </lineage>
</organism>
<comment type="function">
    <text evidence="1 8">Specifically methylates the guanine in position 966 of 16S rRNA in the assembled 30S particle.</text>
</comment>
<comment type="catalytic activity">
    <reaction evidence="7 8">
        <text>guanosine(966) in 16S rRNA + S-adenosyl-L-methionine = N(2)-methylguanosine(966) in 16S rRNA + S-adenosyl-L-homocysteine + H(+)</text>
        <dbReference type="Rhea" id="RHEA:23548"/>
        <dbReference type="Rhea" id="RHEA-COMP:10211"/>
        <dbReference type="Rhea" id="RHEA-COMP:10212"/>
        <dbReference type="ChEBI" id="CHEBI:15378"/>
        <dbReference type="ChEBI" id="CHEBI:57856"/>
        <dbReference type="ChEBI" id="CHEBI:59789"/>
        <dbReference type="ChEBI" id="CHEBI:74269"/>
        <dbReference type="ChEBI" id="CHEBI:74481"/>
        <dbReference type="EC" id="2.1.1.171"/>
    </reaction>
</comment>
<dbReference type="PANTHER" id="PTHR43542:SF1">
    <property type="entry name" value="METHYLTRANSFERASE"/>
    <property type="match status" value="1"/>
</dbReference>
<keyword evidence="8" id="KW-0698">rRNA processing</keyword>
<dbReference type="InterPro" id="IPR004398">
    <property type="entry name" value="RNA_MeTrfase_RsmD"/>
</dbReference>
<dbReference type="InterPro" id="IPR002052">
    <property type="entry name" value="DNA_methylase_N6_adenine_CS"/>
</dbReference>
<evidence type="ECO:0000256" key="5">
    <source>
        <dbReference type="ARBA" id="ARBA00022603"/>
    </source>
</evidence>
<dbReference type="PROSITE" id="PS00092">
    <property type="entry name" value="N6_MTASE"/>
    <property type="match status" value="1"/>
</dbReference>
<dbReference type="Pfam" id="PF03602">
    <property type="entry name" value="Cons_hypoth95"/>
    <property type="match status" value="1"/>
</dbReference>
<dbReference type="GO" id="GO:0052913">
    <property type="term" value="F:16S rRNA (guanine(966)-N(2))-methyltransferase activity"/>
    <property type="evidence" value="ECO:0007669"/>
    <property type="project" value="UniProtKB-EC"/>
</dbReference>
<proteinExistence type="inferred from homology"/>
<dbReference type="PANTHER" id="PTHR43542">
    <property type="entry name" value="METHYLTRANSFERASE"/>
    <property type="match status" value="1"/>
</dbReference>
<evidence type="ECO:0000256" key="1">
    <source>
        <dbReference type="ARBA" id="ARBA00002649"/>
    </source>
</evidence>
<dbReference type="SUPFAM" id="SSF53335">
    <property type="entry name" value="S-adenosyl-L-methionine-dependent methyltransferases"/>
    <property type="match status" value="1"/>
</dbReference>
<evidence type="ECO:0000256" key="7">
    <source>
        <dbReference type="ARBA" id="ARBA00048326"/>
    </source>
</evidence>
<evidence type="ECO:0000256" key="2">
    <source>
        <dbReference type="ARBA" id="ARBA00005269"/>
    </source>
</evidence>
<keyword evidence="6 8" id="KW-0808">Transferase</keyword>
<gene>
    <name evidence="9" type="primary">rsmD</name>
    <name evidence="9" type="ORF">I2F25_05075</name>
</gene>
<dbReference type="EC" id="2.1.1.171" evidence="3 8"/>
<evidence type="ECO:0000256" key="6">
    <source>
        <dbReference type="ARBA" id="ARBA00022679"/>
    </source>
</evidence>
<dbReference type="PIRSF" id="PIRSF004553">
    <property type="entry name" value="CHP00095"/>
    <property type="match status" value="1"/>
</dbReference>
<reference evidence="9 10" key="1">
    <citation type="submission" date="2019-08" db="EMBL/GenBank/DDBJ databases">
        <title>Five species of Acinetobacter isolated from floral nectar and animal pollinators.</title>
        <authorList>
            <person name="Hendry T.A."/>
        </authorList>
    </citation>
    <scope>NUCLEOTIDE SEQUENCE [LARGE SCALE GENOMIC DNA]</scope>
    <source>
        <strain evidence="9 10">MD18.27</strain>
    </source>
</reference>
<comment type="similarity">
    <text evidence="2 8">Belongs to the methyltransferase superfamily. RsmD family.</text>
</comment>
<dbReference type="RefSeq" id="WP_325774943.1">
    <property type="nucleotide sequence ID" value="NZ_VTDN01000003.1"/>
</dbReference>
<evidence type="ECO:0000256" key="4">
    <source>
        <dbReference type="ARBA" id="ARBA00013682"/>
    </source>
</evidence>
<sequence>MKNQLRIIGGEWKRRQLQFASIDGLRPTPDRVRETLFNWLMWDIQNAVVLDTCTGSGALAFEALSRGASHVTLIEPNKKQAQFLQENIQTLNIQDKCNLHLSTAEDVLPKLKKAFDVVFLDPPYSLELWEDLSHLIDPLLKPEAFIYIEADRPLAQIRLPVSWEKIKETKAGTVQAGLYRKHND</sequence>
<dbReference type="Proteomes" id="UP001339883">
    <property type="component" value="Unassembled WGS sequence"/>
</dbReference>
<evidence type="ECO:0000256" key="3">
    <source>
        <dbReference type="ARBA" id="ARBA00012141"/>
    </source>
</evidence>
<dbReference type="CDD" id="cd02440">
    <property type="entry name" value="AdoMet_MTases"/>
    <property type="match status" value="1"/>
</dbReference>
<protein>
    <recommendedName>
        <fullName evidence="4 8">Ribosomal RNA small subunit methyltransferase D</fullName>
        <ecNumber evidence="3 8">2.1.1.171</ecNumber>
    </recommendedName>
</protein>
<evidence type="ECO:0000313" key="9">
    <source>
        <dbReference type="EMBL" id="MEB5476431.1"/>
    </source>
</evidence>
<dbReference type="InterPro" id="IPR029063">
    <property type="entry name" value="SAM-dependent_MTases_sf"/>
</dbReference>
<dbReference type="Gene3D" id="3.40.50.150">
    <property type="entry name" value="Vaccinia Virus protein VP39"/>
    <property type="match status" value="1"/>
</dbReference>
<keyword evidence="8" id="KW-0949">S-adenosyl-L-methionine</keyword>
<comment type="caution">
    <text evidence="9">The sequence shown here is derived from an EMBL/GenBank/DDBJ whole genome shotgun (WGS) entry which is preliminary data.</text>
</comment>
<keyword evidence="5 8" id="KW-0489">Methyltransferase</keyword>
<dbReference type="EMBL" id="VTDN01000003">
    <property type="protein sequence ID" value="MEB5476431.1"/>
    <property type="molecule type" value="Genomic_DNA"/>
</dbReference>
<evidence type="ECO:0000313" key="10">
    <source>
        <dbReference type="Proteomes" id="UP001339883"/>
    </source>
</evidence>
<name>A0ABU6DRE5_9GAMM</name>